<accession>A0A5B8CI44</accession>
<evidence type="ECO:0000259" key="2">
    <source>
        <dbReference type="Pfam" id="PF00296"/>
    </source>
</evidence>
<dbReference type="Proteomes" id="UP000311469">
    <property type="component" value="Chromosome cSF1"/>
</dbReference>
<evidence type="ECO:0000313" key="4">
    <source>
        <dbReference type="Proteomes" id="UP000311469"/>
    </source>
</evidence>
<feature type="domain" description="Luciferase-like" evidence="2">
    <location>
        <begin position="17"/>
        <end position="175"/>
    </location>
</feature>
<dbReference type="GO" id="GO:0016705">
    <property type="term" value="F:oxidoreductase activity, acting on paired donors, with incorporation or reduction of molecular oxygen"/>
    <property type="evidence" value="ECO:0007669"/>
    <property type="project" value="InterPro"/>
</dbReference>
<evidence type="ECO:0000313" key="3">
    <source>
        <dbReference type="EMBL" id="QDC37767.1"/>
    </source>
</evidence>
<dbReference type="RefSeq" id="WP_140042333.1">
    <property type="nucleotide sequence ID" value="NZ_CP041016.1"/>
</dbReference>
<name>A0A5B8CI44_SPHSA</name>
<dbReference type="SUPFAM" id="SSF51679">
    <property type="entry name" value="Bacterial luciferase-like"/>
    <property type="match status" value="1"/>
</dbReference>
<dbReference type="Pfam" id="PF00296">
    <property type="entry name" value="Bac_luciferase"/>
    <property type="match status" value="1"/>
</dbReference>
<dbReference type="InterPro" id="IPR036661">
    <property type="entry name" value="Luciferase-like_sf"/>
</dbReference>
<dbReference type="InterPro" id="IPR050564">
    <property type="entry name" value="F420-G6PD/mer"/>
</dbReference>
<proteinExistence type="predicted"/>
<keyword evidence="1" id="KW-0560">Oxidoreductase</keyword>
<dbReference type="PANTHER" id="PTHR43244:SF1">
    <property type="entry name" value="5,10-METHYLENETETRAHYDROMETHANOPTERIN REDUCTASE"/>
    <property type="match status" value="1"/>
</dbReference>
<protein>
    <submittedName>
        <fullName evidence="3">LLM class flavin-dependent oxidoreductase</fullName>
    </submittedName>
</protein>
<gene>
    <name evidence="3" type="ORF">FIL70_11560</name>
</gene>
<dbReference type="KEGG" id="sufl:FIL70_11560"/>
<dbReference type="InterPro" id="IPR011251">
    <property type="entry name" value="Luciferase-like_dom"/>
</dbReference>
<evidence type="ECO:0000256" key="1">
    <source>
        <dbReference type="ARBA" id="ARBA00023002"/>
    </source>
</evidence>
<dbReference type="AlphaFoldDB" id="A0A5B8CI44"/>
<reference evidence="3 4" key="1">
    <citation type="submission" date="2019-06" db="EMBL/GenBank/DDBJ databases">
        <title>Genome organization and adaptive potential of archetypical organophosphate degarding Sphingobium fuliginis ATCC 27551.</title>
        <authorList>
            <person name="Sarwar A."/>
            <person name="Parthasarathy S."/>
            <person name="Singh C."/>
            <person name="Siddavattam D."/>
        </authorList>
    </citation>
    <scope>NUCLEOTIDE SEQUENCE [LARGE SCALE GENOMIC DNA]</scope>
    <source>
        <strain evidence="3 4">ATCC 27551</strain>
    </source>
</reference>
<dbReference type="EMBL" id="CP041016">
    <property type="protein sequence ID" value="QDC37767.1"/>
    <property type="molecule type" value="Genomic_DNA"/>
</dbReference>
<dbReference type="PANTHER" id="PTHR43244">
    <property type="match status" value="1"/>
</dbReference>
<organism evidence="3 4">
    <name type="scientific">Sphingobium fuliginis ATCC 27551</name>
    <dbReference type="NCBI Taxonomy" id="1208342"/>
    <lineage>
        <taxon>Bacteria</taxon>
        <taxon>Pseudomonadati</taxon>
        <taxon>Pseudomonadota</taxon>
        <taxon>Alphaproteobacteria</taxon>
        <taxon>Sphingomonadales</taxon>
        <taxon>Sphingomonadaceae</taxon>
        <taxon>Sphingobium</taxon>
    </lineage>
</organism>
<sequence length="322" mass="35223">MSLTISCGFNGALDSHEHAAIADQLGFKRAFFYDTPAIAADVWIQLARAAERTSRIMLGPGVMVPSLRHPMVTANAIATLSSIAGQDRVIVAVGAGFTGRITMGQRPMKWQMVEEYLQALQALLRGEEVMWEGALMKMMHHDAWAPPRPIKIPFLVAAEGPKGIAAAKKYADGVIKVDGVLDDFDWNATIMSGTVLDDGEPLTTDHALRAGGPMAAVAMHMLLEFQDPTTLPNGVAWKAAYDAIPAERRHMAIHDGHAAIVNEVDRNFLTPEVLGLYGNAMDRVGWKEKLAEYEERGVTELIFQPVDDVPRELDAFMNMVMS</sequence>
<dbReference type="Gene3D" id="3.20.20.30">
    <property type="entry name" value="Luciferase-like domain"/>
    <property type="match status" value="1"/>
</dbReference>